<organism evidence="1 2">
    <name type="scientific">Aspergillus hiratsukae</name>
    <dbReference type="NCBI Taxonomy" id="1194566"/>
    <lineage>
        <taxon>Eukaryota</taxon>
        <taxon>Fungi</taxon>
        <taxon>Dikarya</taxon>
        <taxon>Ascomycota</taxon>
        <taxon>Pezizomycotina</taxon>
        <taxon>Eurotiomycetes</taxon>
        <taxon>Eurotiomycetidae</taxon>
        <taxon>Eurotiales</taxon>
        <taxon>Aspergillaceae</taxon>
        <taxon>Aspergillus</taxon>
        <taxon>Aspergillus subgen. Fumigati</taxon>
    </lineage>
</organism>
<dbReference type="AlphaFoldDB" id="A0A8H6UXM6"/>
<reference evidence="1" key="1">
    <citation type="submission" date="2020-06" db="EMBL/GenBank/DDBJ databases">
        <title>Draft genome sequences of strains closely related to Aspergillus parafelis and Aspergillus hiratsukae.</title>
        <authorList>
            <person name="Dos Santos R.A.C."/>
            <person name="Rivero-Menendez O."/>
            <person name="Steenwyk J.L."/>
            <person name="Mead M.E."/>
            <person name="Goldman G.H."/>
            <person name="Alastruey-Izquierdo A."/>
            <person name="Rokas A."/>
        </authorList>
    </citation>
    <scope>NUCLEOTIDE SEQUENCE</scope>
    <source>
        <strain evidence="1">CNM-CM6106</strain>
    </source>
</reference>
<accession>A0A8H6UXM6</accession>
<proteinExistence type="predicted"/>
<name>A0A8H6UXM6_9EURO</name>
<sequence length="174" mass="18846">MGVVEGASLVYDANIDKLVLNMTTFPAAHHPYDKSLPPRASAAEPTCSLHYGLARVNETVANIGHLSDVANATCSVPAATCARVSHEGGSSIFFCNFVCGKDRKRHIQIIDMSVQESHPIDTTCGDLIEPAKQISDACRMGNRYTYGYVSRNIVDGSQTYPYLVAIGDDYAFEP</sequence>
<evidence type="ECO:0000313" key="2">
    <source>
        <dbReference type="Proteomes" id="UP000662466"/>
    </source>
</evidence>
<comment type="caution">
    <text evidence="1">The sequence shown here is derived from an EMBL/GenBank/DDBJ whole genome shotgun (WGS) entry which is preliminary data.</text>
</comment>
<dbReference type="EMBL" id="JACBAF010001960">
    <property type="protein sequence ID" value="KAF7170938.1"/>
    <property type="molecule type" value="Genomic_DNA"/>
</dbReference>
<protein>
    <submittedName>
        <fullName evidence="1">Uncharacterized protein</fullName>
    </submittedName>
</protein>
<gene>
    <name evidence="1" type="ORF">CNMCM6106_005489</name>
</gene>
<dbReference type="Proteomes" id="UP000662466">
    <property type="component" value="Unassembled WGS sequence"/>
</dbReference>
<evidence type="ECO:0000313" key="1">
    <source>
        <dbReference type="EMBL" id="KAF7170938.1"/>
    </source>
</evidence>